<dbReference type="OrthoDB" id="10651190at2759"/>
<evidence type="ECO:0000256" key="1">
    <source>
        <dbReference type="SAM" id="MobiDB-lite"/>
    </source>
</evidence>
<dbReference type="Proteomes" id="UP000314294">
    <property type="component" value="Unassembled WGS sequence"/>
</dbReference>
<feature type="region of interest" description="Disordered" evidence="1">
    <location>
        <begin position="1"/>
        <end position="22"/>
    </location>
</feature>
<proteinExistence type="predicted"/>
<organism evidence="2 3">
    <name type="scientific">Liparis tanakae</name>
    <name type="common">Tanaka's snailfish</name>
    <dbReference type="NCBI Taxonomy" id="230148"/>
    <lineage>
        <taxon>Eukaryota</taxon>
        <taxon>Metazoa</taxon>
        <taxon>Chordata</taxon>
        <taxon>Craniata</taxon>
        <taxon>Vertebrata</taxon>
        <taxon>Euteleostomi</taxon>
        <taxon>Actinopterygii</taxon>
        <taxon>Neopterygii</taxon>
        <taxon>Teleostei</taxon>
        <taxon>Neoteleostei</taxon>
        <taxon>Acanthomorphata</taxon>
        <taxon>Eupercaria</taxon>
        <taxon>Perciformes</taxon>
        <taxon>Cottioidei</taxon>
        <taxon>Cottales</taxon>
        <taxon>Liparidae</taxon>
        <taxon>Liparis</taxon>
    </lineage>
</organism>
<name>A0A4Z2I9B3_9TELE</name>
<gene>
    <name evidence="2" type="ORF">EYF80_015163</name>
</gene>
<evidence type="ECO:0000313" key="3">
    <source>
        <dbReference type="Proteomes" id="UP000314294"/>
    </source>
</evidence>
<keyword evidence="3" id="KW-1185">Reference proteome</keyword>
<protein>
    <submittedName>
        <fullName evidence="2">Uncharacterized protein</fullName>
    </submittedName>
</protein>
<dbReference type="EMBL" id="SRLO01000112">
    <property type="protein sequence ID" value="TNN74616.1"/>
    <property type="molecule type" value="Genomic_DNA"/>
</dbReference>
<reference evidence="2 3" key="1">
    <citation type="submission" date="2019-03" db="EMBL/GenBank/DDBJ databases">
        <title>First draft genome of Liparis tanakae, snailfish: a comprehensive survey of snailfish specific genes.</title>
        <authorList>
            <person name="Kim W."/>
            <person name="Song I."/>
            <person name="Jeong J.-H."/>
            <person name="Kim D."/>
            <person name="Kim S."/>
            <person name="Ryu S."/>
            <person name="Song J.Y."/>
            <person name="Lee S.K."/>
        </authorList>
    </citation>
    <scope>NUCLEOTIDE SEQUENCE [LARGE SCALE GENOMIC DNA]</scope>
    <source>
        <tissue evidence="2">Muscle</tissue>
    </source>
</reference>
<dbReference type="AlphaFoldDB" id="A0A4Z2I9B3"/>
<evidence type="ECO:0000313" key="2">
    <source>
        <dbReference type="EMBL" id="TNN74616.1"/>
    </source>
</evidence>
<sequence>MSEQGPRTRSKRGRSSFTHFRGPRATTVAARGRFISSAISPGDTPHNFTLVLALTVAALGVPYIRASSPKLPPSPMLVTHSLFTYTCHIDGATSALKAPLRRRPLTTGFMGGDTSSSRESERELPAFCWFRICLASSWRREEGVEYSLRKAMGLSGLEVHSWTMQSFSSC</sequence>
<comment type="caution">
    <text evidence="2">The sequence shown here is derived from an EMBL/GenBank/DDBJ whole genome shotgun (WGS) entry which is preliminary data.</text>
</comment>
<accession>A0A4Z2I9B3</accession>